<accession>G7Q088</accession>
<proteinExistence type="predicted"/>
<evidence type="ECO:0000256" key="1">
    <source>
        <dbReference type="SAM" id="MobiDB-lite"/>
    </source>
</evidence>
<feature type="region of interest" description="Disordered" evidence="1">
    <location>
        <begin position="1"/>
        <end position="36"/>
    </location>
</feature>
<dbReference type="EMBL" id="CM001295">
    <property type="protein sequence ID" value="EHH60076.1"/>
    <property type="molecule type" value="Genomic_DNA"/>
</dbReference>
<evidence type="ECO:0000313" key="2">
    <source>
        <dbReference type="EMBL" id="EHH60076.1"/>
    </source>
</evidence>
<gene>
    <name evidence="2" type="ORF">EGM_11361</name>
</gene>
<dbReference type="Proteomes" id="UP000009130">
    <property type="component" value="Chromosome 20"/>
</dbReference>
<feature type="non-terminal residue" evidence="2">
    <location>
        <position position="1"/>
    </location>
</feature>
<organism>
    <name type="scientific">Macaca fascicularis</name>
    <name type="common">Crab-eating macaque</name>
    <name type="synonym">Cynomolgus monkey</name>
    <dbReference type="NCBI Taxonomy" id="9541"/>
    <lineage>
        <taxon>Eukaryota</taxon>
        <taxon>Metazoa</taxon>
        <taxon>Chordata</taxon>
        <taxon>Craniata</taxon>
        <taxon>Vertebrata</taxon>
        <taxon>Euteleostomi</taxon>
        <taxon>Mammalia</taxon>
        <taxon>Eutheria</taxon>
        <taxon>Euarchontoglires</taxon>
        <taxon>Primates</taxon>
        <taxon>Haplorrhini</taxon>
        <taxon>Catarrhini</taxon>
        <taxon>Cercopithecidae</taxon>
        <taxon>Cercopithecinae</taxon>
        <taxon>Macaca</taxon>
    </lineage>
</organism>
<reference evidence="2" key="1">
    <citation type="journal article" date="2011" name="Nat. Biotechnol.">
        <title>Genome sequencing and comparison of two nonhuman primate animal models, the cynomolgus and Chinese rhesus macaques.</title>
        <authorList>
            <person name="Yan G."/>
            <person name="Zhang G."/>
            <person name="Fang X."/>
            <person name="Zhang Y."/>
            <person name="Li C."/>
            <person name="Ling F."/>
            <person name="Cooper D.N."/>
            <person name="Li Q."/>
            <person name="Li Y."/>
            <person name="van Gool A.J."/>
            <person name="Du H."/>
            <person name="Chen J."/>
            <person name="Chen R."/>
            <person name="Zhang P."/>
            <person name="Huang Z."/>
            <person name="Thompson J.R."/>
            <person name="Meng Y."/>
            <person name="Bai Y."/>
            <person name="Wang J."/>
            <person name="Zhuo M."/>
            <person name="Wang T."/>
            <person name="Huang Y."/>
            <person name="Wei L."/>
            <person name="Li J."/>
            <person name="Wang Z."/>
            <person name="Hu H."/>
            <person name="Yang P."/>
            <person name="Le L."/>
            <person name="Stenson P.D."/>
            <person name="Li B."/>
            <person name="Liu X."/>
            <person name="Ball E.V."/>
            <person name="An N."/>
            <person name="Huang Q."/>
            <person name="Zhang Y."/>
            <person name="Fan W."/>
            <person name="Zhang X."/>
            <person name="Li Y."/>
            <person name="Wang W."/>
            <person name="Katze M.G."/>
            <person name="Su B."/>
            <person name="Nielsen R."/>
            <person name="Yang H."/>
            <person name="Wang J."/>
            <person name="Wang X."/>
            <person name="Wang J."/>
        </authorList>
    </citation>
    <scope>NUCLEOTIDE SEQUENCE [LARGE SCALE GENOMIC DNA]</scope>
    <source>
        <strain evidence="2">CE-4</strain>
    </source>
</reference>
<name>G7Q088_MACFA</name>
<dbReference type="AlphaFoldDB" id="G7Q088"/>
<protein>
    <submittedName>
        <fullName evidence="2">Uncharacterized protein</fullName>
    </submittedName>
</protein>
<feature type="non-terminal residue" evidence="2">
    <location>
        <position position="36"/>
    </location>
</feature>
<sequence>EALDVEGSDAKRRGPGGFQRPERGQQGPGPAHCAER</sequence>